<evidence type="ECO:0000313" key="13">
    <source>
        <dbReference type="EMBL" id="PYH90373.1"/>
    </source>
</evidence>
<evidence type="ECO:0000256" key="11">
    <source>
        <dbReference type="RuleBase" id="RU361277"/>
    </source>
</evidence>
<dbReference type="OrthoDB" id="1879366at2759"/>
<evidence type="ECO:0000256" key="8">
    <source>
        <dbReference type="ARBA" id="ARBA00023002"/>
    </source>
</evidence>
<dbReference type="PANTHER" id="PTHR42683">
    <property type="entry name" value="ALDEHYDE REDUCTASE"/>
    <property type="match status" value="1"/>
</dbReference>
<evidence type="ECO:0000256" key="9">
    <source>
        <dbReference type="ARBA" id="ARBA00024074"/>
    </source>
</evidence>
<dbReference type="SUPFAM" id="SSF51735">
    <property type="entry name" value="NAD(P)-binding Rossmann-fold domains"/>
    <property type="match status" value="1"/>
</dbReference>
<evidence type="ECO:0000256" key="4">
    <source>
        <dbReference type="ARBA" id="ARBA00022553"/>
    </source>
</evidence>
<dbReference type="FunFam" id="3.40.50.720:FF:000158">
    <property type="entry name" value="Zinc-binding alcohol dehydrogenase"/>
    <property type="match status" value="1"/>
</dbReference>
<comment type="subunit">
    <text evidence="3">Homodimer.</text>
</comment>
<dbReference type="CDD" id="cd05283">
    <property type="entry name" value="CAD1"/>
    <property type="match status" value="1"/>
</dbReference>
<dbReference type="PROSITE" id="PS00059">
    <property type="entry name" value="ADH_ZINC"/>
    <property type="match status" value="1"/>
</dbReference>
<dbReference type="Pfam" id="PF08240">
    <property type="entry name" value="ADH_N"/>
    <property type="match status" value="1"/>
</dbReference>
<dbReference type="SUPFAM" id="SSF50129">
    <property type="entry name" value="GroES-like"/>
    <property type="match status" value="1"/>
</dbReference>
<feature type="domain" description="Enoyl reductase (ER)" evidence="12">
    <location>
        <begin position="17"/>
        <end position="360"/>
    </location>
</feature>
<dbReference type="InterPro" id="IPR013154">
    <property type="entry name" value="ADH-like_N"/>
</dbReference>
<dbReference type="AlphaFoldDB" id="A0A319DGZ7"/>
<keyword evidence="8" id="KW-0560">Oxidoreductase</keyword>
<evidence type="ECO:0000256" key="7">
    <source>
        <dbReference type="ARBA" id="ARBA00022857"/>
    </source>
</evidence>
<dbReference type="Proteomes" id="UP000247810">
    <property type="component" value="Unassembled WGS sequence"/>
</dbReference>
<keyword evidence="5 11" id="KW-0479">Metal-binding</keyword>
<comment type="similarity">
    <text evidence="2 11">Belongs to the zinc-containing alcohol dehydrogenase family.</text>
</comment>
<evidence type="ECO:0000256" key="6">
    <source>
        <dbReference type="ARBA" id="ARBA00022833"/>
    </source>
</evidence>
<dbReference type="Gene3D" id="3.90.180.10">
    <property type="entry name" value="Medium-chain alcohol dehydrogenases, catalytic domain"/>
    <property type="match status" value="1"/>
</dbReference>
<accession>A0A319DGZ7</accession>
<proteinExistence type="inferred from homology"/>
<sequence length="369" mass="40268">MTTPTDTFHGWVSDSPTTPLTLTTFTPKPFAETDIEIRITHCGICGTDLHTLRSGWGPTEYPCVVGHEIIGIVTRLGISATPTEPLQLGDRVGIGAQIHSCFEPSCESCTHAEENYCPQIVSTYNARYYSHETKRRSGEKTYGGFARTWRGPVDFVFKIPAGLPSAQAAPLLCAGVTVFTPLRKYGAGAGKTVGIIGIGGLGHLGIMFARALGCESVVGISRTGRKREDVKKLGADGFIATDEDQGWQRTWSRKLDLVVCTVDGEDMPLEGYLKLLKVDGTFVQVGAPEKPLPRLMAWALIQKAVKVTGSNIGSREDIREMLKVAAEKQVLPWVEKRPMAEVNGALKDMEAGRARFRYVLENGENESRL</sequence>
<dbReference type="GO" id="GO:0008106">
    <property type="term" value="F:alcohol dehydrogenase (NADP+) activity"/>
    <property type="evidence" value="ECO:0007669"/>
    <property type="project" value="UniProtKB-EC"/>
</dbReference>
<reference evidence="13 14" key="1">
    <citation type="submission" date="2018-02" db="EMBL/GenBank/DDBJ databases">
        <title>The genomes of Aspergillus section Nigri reveals drivers in fungal speciation.</title>
        <authorList>
            <consortium name="DOE Joint Genome Institute"/>
            <person name="Vesth T.C."/>
            <person name="Nybo J."/>
            <person name="Theobald S."/>
            <person name="Brandl J."/>
            <person name="Frisvad J.C."/>
            <person name="Nielsen K.F."/>
            <person name="Lyhne E.K."/>
            <person name="Kogle M.E."/>
            <person name="Kuo A."/>
            <person name="Riley R."/>
            <person name="Clum A."/>
            <person name="Nolan M."/>
            <person name="Lipzen A."/>
            <person name="Salamov A."/>
            <person name="Henrissat B."/>
            <person name="Wiebenga A."/>
            <person name="De vries R.P."/>
            <person name="Grigoriev I.V."/>
            <person name="Mortensen U.H."/>
            <person name="Andersen M.R."/>
            <person name="Baker S.E."/>
        </authorList>
    </citation>
    <scope>NUCLEOTIDE SEQUENCE [LARGE SCALE GENOMIC DNA]</scope>
    <source>
        <strain evidence="13 14">CBS 707.79</strain>
    </source>
</reference>
<comment type="catalytic activity">
    <reaction evidence="10">
        <text>a primary alcohol + NADP(+) = an aldehyde + NADPH + H(+)</text>
        <dbReference type="Rhea" id="RHEA:15937"/>
        <dbReference type="ChEBI" id="CHEBI:15378"/>
        <dbReference type="ChEBI" id="CHEBI:15734"/>
        <dbReference type="ChEBI" id="CHEBI:17478"/>
        <dbReference type="ChEBI" id="CHEBI:57783"/>
        <dbReference type="ChEBI" id="CHEBI:58349"/>
        <dbReference type="EC" id="1.1.1.2"/>
    </reaction>
    <physiologicalReaction direction="left-to-right" evidence="10">
        <dbReference type="Rhea" id="RHEA:15938"/>
    </physiologicalReaction>
    <physiologicalReaction direction="right-to-left" evidence="10">
        <dbReference type="Rhea" id="RHEA:15939"/>
    </physiologicalReaction>
</comment>
<evidence type="ECO:0000256" key="1">
    <source>
        <dbReference type="ARBA" id="ARBA00001947"/>
    </source>
</evidence>
<protein>
    <recommendedName>
        <fullName evidence="9">alcohol dehydrogenase (NADP(+))</fullName>
        <ecNumber evidence="9">1.1.1.2</ecNumber>
    </recommendedName>
</protein>
<name>A0A319DGZ7_9EURO</name>
<dbReference type="InterPro" id="IPR011032">
    <property type="entry name" value="GroES-like_sf"/>
</dbReference>
<evidence type="ECO:0000313" key="14">
    <source>
        <dbReference type="Proteomes" id="UP000247810"/>
    </source>
</evidence>
<dbReference type="GO" id="GO:0006066">
    <property type="term" value="P:alcohol metabolic process"/>
    <property type="evidence" value="ECO:0007669"/>
    <property type="project" value="UniProtKB-ARBA"/>
</dbReference>
<dbReference type="InterPro" id="IPR013149">
    <property type="entry name" value="ADH-like_C"/>
</dbReference>
<dbReference type="STRING" id="1448320.A0A319DGZ7"/>
<dbReference type="Gene3D" id="3.40.50.720">
    <property type="entry name" value="NAD(P)-binding Rossmann-like Domain"/>
    <property type="match status" value="1"/>
</dbReference>
<dbReference type="EMBL" id="KZ825985">
    <property type="protein sequence ID" value="PYH90373.1"/>
    <property type="molecule type" value="Genomic_DNA"/>
</dbReference>
<dbReference type="Pfam" id="PF00107">
    <property type="entry name" value="ADH_zinc_N"/>
    <property type="match status" value="1"/>
</dbReference>
<dbReference type="InterPro" id="IPR047109">
    <property type="entry name" value="CAD-like"/>
</dbReference>
<evidence type="ECO:0000256" key="10">
    <source>
        <dbReference type="ARBA" id="ARBA00050997"/>
    </source>
</evidence>
<dbReference type="GO" id="GO:0008270">
    <property type="term" value="F:zinc ion binding"/>
    <property type="evidence" value="ECO:0007669"/>
    <property type="project" value="InterPro"/>
</dbReference>
<dbReference type="SMART" id="SM00829">
    <property type="entry name" value="PKS_ER"/>
    <property type="match status" value="1"/>
</dbReference>
<dbReference type="InterPro" id="IPR002328">
    <property type="entry name" value="ADH_Zn_CS"/>
</dbReference>
<keyword evidence="4" id="KW-0597">Phosphoprotein</keyword>
<evidence type="ECO:0000256" key="5">
    <source>
        <dbReference type="ARBA" id="ARBA00022723"/>
    </source>
</evidence>
<comment type="cofactor">
    <cofactor evidence="1 11">
        <name>Zn(2+)</name>
        <dbReference type="ChEBI" id="CHEBI:29105"/>
    </cofactor>
</comment>
<dbReference type="VEuPathDB" id="FungiDB:BO71DRAFT_334582"/>
<evidence type="ECO:0000256" key="2">
    <source>
        <dbReference type="ARBA" id="ARBA00008072"/>
    </source>
</evidence>
<evidence type="ECO:0000259" key="12">
    <source>
        <dbReference type="SMART" id="SM00829"/>
    </source>
</evidence>
<dbReference type="InterPro" id="IPR036291">
    <property type="entry name" value="NAD(P)-bd_dom_sf"/>
</dbReference>
<keyword evidence="7" id="KW-0521">NADP</keyword>
<dbReference type="InterPro" id="IPR020843">
    <property type="entry name" value="ER"/>
</dbReference>
<dbReference type="EC" id="1.1.1.2" evidence="9"/>
<keyword evidence="14" id="KW-1185">Reference proteome</keyword>
<organism evidence="13 14">
    <name type="scientific">Aspergillus ellipticus CBS 707.79</name>
    <dbReference type="NCBI Taxonomy" id="1448320"/>
    <lineage>
        <taxon>Eukaryota</taxon>
        <taxon>Fungi</taxon>
        <taxon>Dikarya</taxon>
        <taxon>Ascomycota</taxon>
        <taxon>Pezizomycotina</taxon>
        <taxon>Eurotiomycetes</taxon>
        <taxon>Eurotiomycetidae</taxon>
        <taxon>Eurotiales</taxon>
        <taxon>Aspergillaceae</taxon>
        <taxon>Aspergillus</taxon>
        <taxon>Aspergillus subgen. Circumdati</taxon>
    </lineage>
</organism>
<evidence type="ECO:0000256" key="3">
    <source>
        <dbReference type="ARBA" id="ARBA00011738"/>
    </source>
</evidence>
<keyword evidence="6 11" id="KW-0862">Zinc</keyword>
<gene>
    <name evidence="13" type="ORF">BO71DRAFT_334582</name>
</gene>